<evidence type="ECO:0000256" key="1">
    <source>
        <dbReference type="ARBA" id="ARBA00000085"/>
    </source>
</evidence>
<evidence type="ECO:0000256" key="8">
    <source>
        <dbReference type="SAM" id="Phobius"/>
    </source>
</evidence>
<keyword evidence="8" id="KW-1133">Transmembrane helix</keyword>
<evidence type="ECO:0000256" key="5">
    <source>
        <dbReference type="ARBA" id="ARBA00022777"/>
    </source>
</evidence>
<evidence type="ECO:0000256" key="7">
    <source>
        <dbReference type="PROSITE-ProRule" id="PRU00169"/>
    </source>
</evidence>
<dbReference type="PANTHER" id="PTHR43711">
    <property type="entry name" value="TWO-COMPONENT HISTIDINE KINASE"/>
    <property type="match status" value="1"/>
</dbReference>
<dbReference type="InterPro" id="IPR003661">
    <property type="entry name" value="HisK_dim/P_dom"/>
</dbReference>
<dbReference type="InterPro" id="IPR003594">
    <property type="entry name" value="HATPase_dom"/>
</dbReference>
<dbReference type="PROSITE" id="PS50109">
    <property type="entry name" value="HIS_KIN"/>
    <property type="match status" value="1"/>
</dbReference>
<evidence type="ECO:0000259" key="9">
    <source>
        <dbReference type="PROSITE" id="PS50109"/>
    </source>
</evidence>
<dbReference type="SUPFAM" id="SSF47384">
    <property type="entry name" value="Homodimeric domain of signal transducing histidine kinase"/>
    <property type="match status" value="1"/>
</dbReference>
<feature type="transmembrane region" description="Helical" evidence="8">
    <location>
        <begin position="129"/>
        <end position="146"/>
    </location>
</feature>
<dbReference type="EMBL" id="FONX01000003">
    <property type="protein sequence ID" value="SFE60373.1"/>
    <property type="molecule type" value="Genomic_DNA"/>
</dbReference>
<dbReference type="Pfam" id="PF00512">
    <property type="entry name" value="HisKA"/>
    <property type="match status" value="1"/>
</dbReference>
<keyword evidence="4" id="KW-0808">Transferase</keyword>
<dbReference type="InterPro" id="IPR036097">
    <property type="entry name" value="HisK_dim/P_sf"/>
</dbReference>
<feature type="modified residue" description="4-aspartylphosphate" evidence="7">
    <location>
        <position position="544"/>
    </location>
</feature>
<dbReference type="Gene3D" id="3.30.565.10">
    <property type="entry name" value="Histidine kinase-like ATPase, C-terminal domain"/>
    <property type="match status" value="1"/>
</dbReference>
<evidence type="ECO:0000256" key="2">
    <source>
        <dbReference type="ARBA" id="ARBA00012438"/>
    </source>
</evidence>
<sequence length="641" mass="68704">MTMAANQAGITNGTGEHAPASLEQRVLREQVATAYAGHTMAVSAHLAFAAALTLFSWPRVDPGLHPAIVAWFVVLCAADLNALLSGRWTPEVPIEDTARWARRYTVLVTLPSLATAPAGFLLMAIHSDAITTVVTVVMMGSWTRAVQARWAIKPAMFGYGIPMMSGLILALAIEGGLVHWLLAAFITVNLVLTLRAGVQQNQRLTESLRLRFENEALAASLQEQIAISERASAEKTRFLAAASHDLRQPMHAVALFGAALQGALAGHPARDNVDRMMRSVEALGASLDTMLDISRLDAGVVGVEERPVELSGLFTALHQTFAGMAEEKGLQLRLRSRGLWVRSDMQLLYRMLLNLIDNGLKYTQQGGVSVVARQVGQSVQIDVTDTGIGIATEQCGRIFEEFYQVDNPGRDRARGLGIGLSIVQRLAQLLRHPVSLRSRPGRGTRLRVHLPVAEPVDLPVGAAPAQAQDDADCTHDLQHPLRQAALALPGRVLLIDDEADIRAAMTELLGSYGIEAVAVPGEAEAAEWLAGGAPGRPFVVLMCDYRLADGADGLEAGQRLCERFLTPQSLLLITGETSPERLLSARASGVPILFKPVVPAALLRAVLQVAQGDGAAHGGAAFGDVSAYSYCMNQPWLTTSD</sequence>
<evidence type="ECO:0000256" key="4">
    <source>
        <dbReference type="ARBA" id="ARBA00022679"/>
    </source>
</evidence>
<dbReference type="SMART" id="SM00448">
    <property type="entry name" value="REC"/>
    <property type="match status" value="1"/>
</dbReference>
<keyword evidence="8" id="KW-0472">Membrane</keyword>
<evidence type="ECO:0000256" key="6">
    <source>
        <dbReference type="ARBA" id="ARBA00023012"/>
    </source>
</evidence>
<dbReference type="FunFam" id="3.30.565.10:FF:000049">
    <property type="entry name" value="Two-component sensor histidine kinase"/>
    <property type="match status" value="1"/>
</dbReference>
<keyword evidence="5 11" id="KW-0418">Kinase</keyword>
<dbReference type="GO" id="GO:0000155">
    <property type="term" value="F:phosphorelay sensor kinase activity"/>
    <property type="evidence" value="ECO:0007669"/>
    <property type="project" value="InterPro"/>
</dbReference>
<dbReference type="SUPFAM" id="SSF52172">
    <property type="entry name" value="CheY-like"/>
    <property type="match status" value="1"/>
</dbReference>
<gene>
    <name evidence="11" type="ORF">SAMN04489711_103236</name>
</gene>
<evidence type="ECO:0000313" key="11">
    <source>
        <dbReference type="EMBL" id="SFE60373.1"/>
    </source>
</evidence>
<feature type="transmembrane region" description="Helical" evidence="8">
    <location>
        <begin position="104"/>
        <end position="123"/>
    </location>
</feature>
<dbReference type="AlphaFoldDB" id="A0A1I2BY38"/>
<organism evidence="11 12">
    <name type="scientific">Paracidovorax wautersii</name>
    <dbReference type="NCBI Taxonomy" id="1177982"/>
    <lineage>
        <taxon>Bacteria</taxon>
        <taxon>Pseudomonadati</taxon>
        <taxon>Pseudomonadota</taxon>
        <taxon>Betaproteobacteria</taxon>
        <taxon>Burkholderiales</taxon>
        <taxon>Comamonadaceae</taxon>
        <taxon>Paracidovorax</taxon>
    </lineage>
</organism>
<dbReference type="Gene3D" id="3.40.50.2300">
    <property type="match status" value="1"/>
</dbReference>
<accession>A0A1I2BY38</accession>
<dbReference type="CDD" id="cd00082">
    <property type="entry name" value="HisKA"/>
    <property type="match status" value="1"/>
</dbReference>
<dbReference type="EC" id="2.7.13.3" evidence="2"/>
<keyword evidence="6" id="KW-0902">Two-component regulatory system</keyword>
<reference evidence="12" key="1">
    <citation type="submission" date="2016-10" db="EMBL/GenBank/DDBJ databases">
        <authorList>
            <person name="Varghese N."/>
            <person name="Submissions S."/>
        </authorList>
    </citation>
    <scope>NUCLEOTIDE SEQUENCE [LARGE SCALE GENOMIC DNA]</scope>
    <source>
        <strain evidence="12">DSM 27981</strain>
    </source>
</reference>
<dbReference type="RefSeq" id="WP_353615602.1">
    <property type="nucleotide sequence ID" value="NZ_FONX01000003.1"/>
</dbReference>
<feature type="domain" description="Histidine kinase" evidence="9">
    <location>
        <begin position="241"/>
        <end position="454"/>
    </location>
</feature>
<keyword evidence="12" id="KW-1185">Reference proteome</keyword>
<dbReference type="PRINTS" id="PR00344">
    <property type="entry name" value="BCTRLSENSOR"/>
</dbReference>
<dbReference type="InterPro" id="IPR005467">
    <property type="entry name" value="His_kinase_dom"/>
</dbReference>
<proteinExistence type="predicted"/>
<feature type="transmembrane region" description="Helical" evidence="8">
    <location>
        <begin position="63"/>
        <end position="84"/>
    </location>
</feature>
<dbReference type="SMART" id="SM00388">
    <property type="entry name" value="HisKA"/>
    <property type="match status" value="1"/>
</dbReference>
<comment type="catalytic activity">
    <reaction evidence="1">
        <text>ATP + protein L-histidine = ADP + protein N-phospho-L-histidine.</text>
        <dbReference type="EC" id="2.7.13.3"/>
    </reaction>
</comment>
<keyword evidence="8" id="KW-0812">Transmembrane</keyword>
<feature type="transmembrane region" description="Helical" evidence="8">
    <location>
        <begin position="35"/>
        <end position="57"/>
    </location>
</feature>
<name>A0A1I2BY38_9BURK</name>
<dbReference type="InterPro" id="IPR050736">
    <property type="entry name" value="Sensor_HK_Regulatory"/>
</dbReference>
<dbReference type="SMART" id="SM00387">
    <property type="entry name" value="HATPase_c"/>
    <property type="match status" value="1"/>
</dbReference>
<dbReference type="Pfam" id="PF02518">
    <property type="entry name" value="HATPase_c"/>
    <property type="match status" value="1"/>
</dbReference>
<evidence type="ECO:0000313" key="12">
    <source>
        <dbReference type="Proteomes" id="UP000199119"/>
    </source>
</evidence>
<dbReference type="Gene3D" id="1.10.287.130">
    <property type="match status" value="1"/>
</dbReference>
<dbReference type="Pfam" id="PF00072">
    <property type="entry name" value="Response_reg"/>
    <property type="match status" value="1"/>
</dbReference>
<keyword evidence="3 7" id="KW-0597">Phosphoprotein</keyword>
<dbReference type="CDD" id="cd00156">
    <property type="entry name" value="REC"/>
    <property type="match status" value="1"/>
</dbReference>
<dbReference type="PANTHER" id="PTHR43711:SF31">
    <property type="entry name" value="HISTIDINE KINASE"/>
    <property type="match status" value="1"/>
</dbReference>
<dbReference type="InterPro" id="IPR036890">
    <property type="entry name" value="HATPase_C_sf"/>
</dbReference>
<evidence type="ECO:0000256" key="3">
    <source>
        <dbReference type="ARBA" id="ARBA00022553"/>
    </source>
</evidence>
<dbReference type="PROSITE" id="PS50110">
    <property type="entry name" value="RESPONSE_REGULATORY"/>
    <property type="match status" value="1"/>
</dbReference>
<dbReference type="Proteomes" id="UP000199119">
    <property type="component" value="Unassembled WGS sequence"/>
</dbReference>
<dbReference type="InterPro" id="IPR004358">
    <property type="entry name" value="Sig_transdc_His_kin-like_C"/>
</dbReference>
<dbReference type="STRING" id="1177982.SAMN04489711_103236"/>
<feature type="transmembrane region" description="Helical" evidence="8">
    <location>
        <begin position="167"/>
        <end position="192"/>
    </location>
</feature>
<dbReference type="InterPro" id="IPR011006">
    <property type="entry name" value="CheY-like_superfamily"/>
</dbReference>
<dbReference type="InterPro" id="IPR001789">
    <property type="entry name" value="Sig_transdc_resp-reg_receiver"/>
</dbReference>
<feature type="domain" description="Response regulatory" evidence="10">
    <location>
        <begin position="491"/>
        <end position="610"/>
    </location>
</feature>
<protein>
    <recommendedName>
        <fullName evidence="2">histidine kinase</fullName>
        <ecNumber evidence="2">2.7.13.3</ecNumber>
    </recommendedName>
</protein>
<dbReference type="SUPFAM" id="SSF55874">
    <property type="entry name" value="ATPase domain of HSP90 chaperone/DNA topoisomerase II/histidine kinase"/>
    <property type="match status" value="1"/>
</dbReference>
<evidence type="ECO:0000259" key="10">
    <source>
        <dbReference type="PROSITE" id="PS50110"/>
    </source>
</evidence>